<feature type="domain" description="Intradiol ring-cleavage dioxygenases" evidence="8">
    <location>
        <begin position="177"/>
        <end position="205"/>
    </location>
</feature>
<dbReference type="Pfam" id="PF00775">
    <property type="entry name" value="Dioxygenase_C"/>
    <property type="match status" value="1"/>
</dbReference>
<reference evidence="9 10" key="1">
    <citation type="journal article" date="2018" name="Mol. Biol. Evol.">
        <title>Broad Genomic Sampling Reveals a Smut Pathogenic Ancestry of the Fungal Clade Ustilaginomycotina.</title>
        <authorList>
            <person name="Kijpornyongpan T."/>
            <person name="Mondo S.J."/>
            <person name="Barry K."/>
            <person name="Sandor L."/>
            <person name="Lee J."/>
            <person name="Lipzen A."/>
            <person name="Pangilinan J."/>
            <person name="LaButti K."/>
            <person name="Hainaut M."/>
            <person name="Henrissat B."/>
            <person name="Grigoriev I.V."/>
            <person name="Spatafora J.W."/>
            <person name="Aime M.C."/>
        </authorList>
    </citation>
    <scope>NUCLEOTIDE SEQUENCE [LARGE SCALE GENOMIC DNA]</scope>
    <source>
        <strain evidence="9 10">MCA 3882</strain>
    </source>
</reference>
<proteinExistence type="inferred from homology"/>
<keyword evidence="10" id="KW-1185">Reference proteome</keyword>
<keyword evidence="5" id="KW-0560">Oxidoreductase</keyword>
<organism evidence="9 10">
    <name type="scientific">Meira miltonrushii</name>
    <dbReference type="NCBI Taxonomy" id="1280837"/>
    <lineage>
        <taxon>Eukaryota</taxon>
        <taxon>Fungi</taxon>
        <taxon>Dikarya</taxon>
        <taxon>Basidiomycota</taxon>
        <taxon>Ustilaginomycotina</taxon>
        <taxon>Exobasidiomycetes</taxon>
        <taxon>Exobasidiales</taxon>
        <taxon>Brachybasidiaceae</taxon>
        <taxon>Meira</taxon>
    </lineage>
</organism>
<dbReference type="AlphaFoldDB" id="A0A316V216"/>
<evidence type="ECO:0000256" key="1">
    <source>
        <dbReference type="ARBA" id="ARBA00001965"/>
    </source>
</evidence>
<evidence type="ECO:0000313" key="9">
    <source>
        <dbReference type="EMBL" id="PWN31586.1"/>
    </source>
</evidence>
<evidence type="ECO:0000256" key="3">
    <source>
        <dbReference type="ARBA" id="ARBA00022723"/>
    </source>
</evidence>
<dbReference type="InterPro" id="IPR050770">
    <property type="entry name" value="Intradiol_RC_Dioxygenase"/>
</dbReference>
<dbReference type="EMBL" id="KZ819607">
    <property type="protein sequence ID" value="PWN31586.1"/>
    <property type="molecule type" value="Genomic_DNA"/>
</dbReference>
<feature type="region of interest" description="Disordered" evidence="7">
    <location>
        <begin position="1"/>
        <end position="21"/>
    </location>
</feature>
<evidence type="ECO:0000256" key="6">
    <source>
        <dbReference type="ARBA" id="ARBA00023004"/>
    </source>
</evidence>
<dbReference type="GeneID" id="37024836"/>
<comment type="similarity">
    <text evidence="2">Belongs to the intradiol ring-cleavage dioxygenase family.</text>
</comment>
<dbReference type="GO" id="GO:0008199">
    <property type="term" value="F:ferric iron binding"/>
    <property type="evidence" value="ECO:0007669"/>
    <property type="project" value="InterPro"/>
</dbReference>
<dbReference type="Pfam" id="PF04444">
    <property type="entry name" value="Dioxygenase_N"/>
    <property type="match status" value="1"/>
</dbReference>
<dbReference type="STRING" id="1280837.A0A316V216"/>
<dbReference type="PANTHER" id="PTHR33711:SF7">
    <property type="entry name" value="INTRADIOL RING-CLEAVAGE DIOXYGENASES DOMAIN-CONTAINING PROTEIN-RELATED"/>
    <property type="match status" value="1"/>
</dbReference>
<dbReference type="InterPro" id="IPR007535">
    <property type="entry name" value="Catechol_dOase_N"/>
</dbReference>
<evidence type="ECO:0000256" key="4">
    <source>
        <dbReference type="ARBA" id="ARBA00022964"/>
    </source>
</evidence>
<dbReference type="SUPFAM" id="SSF49482">
    <property type="entry name" value="Aromatic compound dioxygenase"/>
    <property type="match status" value="1"/>
</dbReference>
<dbReference type="InParanoid" id="A0A316V216"/>
<dbReference type="InterPro" id="IPR015889">
    <property type="entry name" value="Intradiol_dOase_core"/>
</dbReference>
<dbReference type="GO" id="GO:0018576">
    <property type="term" value="F:catechol 1,2-dioxygenase activity"/>
    <property type="evidence" value="ECO:0007669"/>
    <property type="project" value="InterPro"/>
</dbReference>
<dbReference type="Proteomes" id="UP000245771">
    <property type="component" value="Unassembled WGS sequence"/>
</dbReference>
<gene>
    <name evidence="9" type="ORF">FA14DRAFT_91236</name>
</gene>
<dbReference type="GO" id="GO:0009712">
    <property type="term" value="P:catechol-containing compound metabolic process"/>
    <property type="evidence" value="ECO:0007669"/>
    <property type="project" value="InterPro"/>
</dbReference>
<dbReference type="PANTHER" id="PTHR33711">
    <property type="entry name" value="DIOXYGENASE, PUTATIVE (AFU_ORTHOLOGUE AFUA_2G02910)-RELATED"/>
    <property type="match status" value="1"/>
</dbReference>
<protein>
    <submittedName>
        <fullName evidence="9">Aromatic compound dioxygenase</fullName>
    </submittedName>
</protein>
<dbReference type="InterPro" id="IPR000627">
    <property type="entry name" value="Intradiol_dOase_C"/>
</dbReference>
<keyword evidence="4 9" id="KW-0223">Dioxygenase</keyword>
<dbReference type="RefSeq" id="XP_025351888.1">
    <property type="nucleotide sequence ID" value="XM_025503055.1"/>
</dbReference>
<sequence length="329" mass="36501">MTPTATNTNGNGQKATASSSTYLSKNPEIAQFSQFCQNNSGANANPRTKEVIDSLMAHLHAWFEEVQVTPEEFLMGCDAMAKAGKMCDDKRNEFILLGDIMGLETLADTMAHERARKQATEKVEGAKGTATKALPTSSAILGPFFRENAPKYSMGHDIVQDHSTVNHEGKKGEATYMYGTLTDVDGKPIEGATIDVWHDAINGLYEQQDPNQPEYNCRGKFTTGADGKYSYKCLKPVAYPIPYDSTSGDLLKLLDRSPMRPGHIHLFIRAKGFQPLITQIFDRSCPYLQNDSVFATKDDLVVDFAKANHSQAKDCVWELQYDIRLVEQL</sequence>
<keyword evidence="3" id="KW-0479">Metal-binding</keyword>
<keyword evidence="6" id="KW-0408">Iron</keyword>
<comment type="cofactor">
    <cofactor evidence="1">
        <name>Fe(3+)</name>
        <dbReference type="ChEBI" id="CHEBI:29034"/>
    </cofactor>
</comment>
<evidence type="ECO:0000256" key="2">
    <source>
        <dbReference type="ARBA" id="ARBA00007825"/>
    </source>
</evidence>
<evidence type="ECO:0000256" key="7">
    <source>
        <dbReference type="SAM" id="MobiDB-lite"/>
    </source>
</evidence>
<dbReference type="OrthoDB" id="5238185at2759"/>
<name>A0A316V216_9BASI</name>
<evidence type="ECO:0000313" key="10">
    <source>
        <dbReference type="Proteomes" id="UP000245771"/>
    </source>
</evidence>
<dbReference type="Gene3D" id="2.60.130.10">
    <property type="entry name" value="Aromatic compound dioxygenase"/>
    <property type="match status" value="1"/>
</dbReference>
<evidence type="ECO:0000259" key="8">
    <source>
        <dbReference type="PROSITE" id="PS00083"/>
    </source>
</evidence>
<accession>A0A316V216</accession>
<evidence type="ECO:0000256" key="5">
    <source>
        <dbReference type="ARBA" id="ARBA00023002"/>
    </source>
</evidence>
<dbReference type="PROSITE" id="PS00083">
    <property type="entry name" value="INTRADIOL_DIOXYGENAS"/>
    <property type="match status" value="1"/>
</dbReference>